<dbReference type="Pfam" id="PF04622">
    <property type="entry name" value="ERG2_Sigma1R"/>
    <property type="match status" value="1"/>
</dbReference>
<dbReference type="GO" id="GO:0005637">
    <property type="term" value="C:nuclear inner membrane"/>
    <property type="evidence" value="ECO:0007669"/>
    <property type="project" value="UniProtKB-SubCell"/>
</dbReference>
<dbReference type="GO" id="GO:0005640">
    <property type="term" value="C:nuclear outer membrane"/>
    <property type="evidence" value="ECO:0007669"/>
    <property type="project" value="UniProtKB-SubCell"/>
</dbReference>
<keyword evidence="13" id="KW-1185">Reference proteome</keyword>
<dbReference type="InterPro" id="IPR006716">
    <property type="entry name" value="ERG2_sigma1_rcpt-like"/>
</dbReference>
<dbReference type="GO" id="GO:0005789">
    <property type="term" value="C:endoplasmic reticulum membrane"/>
    <property type="evidence" value="ECO:0007669"/>
    <property type="project" value="UniProtKB-SubCell"/>
</dbReference>
<protein>
    <recommendedName>
        <fullName evidence="5">Sigma non-opioid intracellular receptor 1</fullName>
    </recommendedName>
    <alternativeName>
        <fullName evidence="10">Sigma 1-type opioid receptor</fullName>
    </alternativeName>
</protein>
<keyword evidence="8 11" id="KW-1133">Transmembrane helix</keyword>
<keyword evidence="7" id="KW-0256">Endoplasmic reticulum</keyword>
<feature type="transmembrane region" description="Helical" evidence="11">
    <location>
        <begin position="6"/>
        <end position="28"/>
    </location>
</feature>
<evidence type="ECO:0000256" key="6">
    <source>
        <dbReference type="ARBA" id="ARBA00022692"/>
    </source>
</evidence>
<dbReference type="Proteomes" id="UP001208570">
    <property type="component" value="Unassembled WGS sequence"/>
</dbReference>
<comment type="similarity">
    <text evidence="4 11">Belongs to the ERG2 family.</text>
</comment>
<evidence type="ECO:0000256" key="3">
    <source>
        <dbReference type="ARBA" id="ARBA00004649"/>
    </source>
</evidence>
<evidence type="ECO:0000256" key="4">
    <source>
        <dbReference type="ARBA" id="ARBA00007141"/>
    </source>
</evidence>
<comment type="subcellular location">
    <subcellularLocation>
        <location evidence="2">Endoplasmic reticulum membrane</location>
    </subcellularLocation>
    <subcellularLocation>
        <location evidence="1">Nucleus inner membrane</location>
    </subcellularLocation>
    <subcellularLocation>
        <location evidence="3">Nucleus outer membrane</location>
    </subcellularLocation>
</comment>
<reference evidence="12" key="1">
    <citation type="journal article" date="2023" name="Mol. Biol. Evol.">
        <title>Third-Generation Sequencing Reveals the Adaptive Role of the Epigenome in Three Deep-Sea Polychaetes.</title>
        <authorList>
            <person name="Perez M."/>
            <person name="Aroh O."/>
            <person name="Sun Y."/>
            <person name="Lan Y."/>
            <person name="Juniper S.K."/>
            <person name="Young C.R."/>
            <person name="Angers B."/>
            <person name="Qian P.Y."/>
        </authorList>
    </citation>
    <scope>NUCLEOTIDE SEQUENCE</scope>
    <source>
        <strain evidence="12">P08H-3</strain>
    </source>
</reference>
<evidence type="ECO:0000256" key="5">
    <source>
        <dbReference type="ARBA" id="ARBA00020208"/>
    </source>
</evidence>
<proteinExistence type="inferred from homology"/>
<keyword evidence="6 11" id="KW-0812">Transmembrane</keyword>
<dbReference type="EMBL" id="JAODUP010000548">
    <property type="protein sequence ID" value="KAK2147536.1"/>
    <property type="molecule type" value="Genomic_DNA"/>
</dbReference>
<evidence type="ECO:0000256" key="9">
    <source>
        <dbReference type="ARBA" id="ARBA00023136"/>
    </source>
</evidence>
<organism evidence="12 13">
    <name type="scientific">Paralvinella palmiformis</name>
    <dbReference type="NCBI Taxonomy" id="53620"/>
    <lineage>
        <taxon>Eukaryota</taxon>
        <taxon>Metazoa</taxon>
        <taxon>Spiralia</taxon>
        <taxon>Lophotrochozoa</taxon>
        <taxon>Annelida</taxon>
        <taxon>Polychaeta</taxon>
        <taxon>Sedentaria</taxon>
        <taxon>Canalipalpata</taxon>
        <taxon>Terebellida</taxon>
        <taxon>Terebelliformia</taxon>
        <taxon>Alvinellidae</taxon>
        <taxon>Paralvinella</taxon>
    </lineage>
</organism>
<evidence type="ECO:0000256" key="8">
    <source>
        <dbReference type="ARBA" id="ARBA00022989"/>
    </source>
</evidence>
<comment type="caution">
    <text evidence="12">The sequence shown here is derived from an EMBL/GenBank/DDBJ whole genome shotgun (WGS) entry which is preliminary data.</text>
</comment>
<name>A0AAD9MXN2_9ANNE</name>
<evidence type="ECO:0000256" key="1">
    <source>
        <dbReference type="ARBA" id="ARBA00004540"/>
    </source>
</evidence>
<dbReference type="AlphaFoldDB" id="A0AAD9MXN2"/>
<evidence type="ECO:0000313" key="12">
    <source>
        <dbReference type="EMBL" id="KAK2147536.1"/>
    </source>
</evidence>
<dbReference type="PANTHER" id="PTHR10868">
    <property type="entry name" value="SIGMA 1-TYPE OPIOID RECEPTOR-RELATED"/>
    <property type="match status" value="1"/>
</dbReference>
<evidence type="ECO:0000313" key="13">
    <source>
        <dbReference type="Proteomes" id="UP001208570"/>
    </source>
</evidence>
<gene>
    <name evidence="12" type="ORF">LSH36_548g04001</name>
</gene>
<evidence type="ECO:0000256" key="10">
    <source>
        <dbReference type="ARBA" id="ARBA00033467"/>
    </source>
</evidence>
<dbReference type="PANTHER" id="PTHR10868:SF1">
    <property type="entry name" value="SIGMA NON-OPIOID INTRACELLULAR RECEPTOR 1"/>
    <property type="match status" value="1"/>
</dbReference>
<evidence type="ECO:0000256" key="11">
    <source>
        <dbReference type="RuleBase" id="RU368083"/>
    </source>
</evidence>
<accession>A0AAD9MXN2</accession>
<keyword evidence="9 11" id="KW-0472">Membrane</keyword>
<evidence type="ECO:0000256" key="2">
    <source>
        <dbReference type="ARBA" id="ARBA00004586"/>
    </source>
</evidence>
<evidence type="ECO:0000256" key="7">
    <source>
        <dbReference type="ARBA" id="ARBA00022824"/>
    </source>
</evidence>
<sequence>MAGFRVLLWFVKWTIILAVAVFGIHFWLSTKGYVFSAQSISTIAQKHNDGGKDRSYDVRKAFHKIHQDLSKKYPGHILAAKDLQWVFMNAGGWMGAMCLLHASLTEYVLFFGTAIDTAGHSGRYWANITDAVLTGEFRQWQEGDTVHHTWGEVTAVNFKAGTWMVEYGRGFIPSTLSFALADTLFSTTDFITLISICKIYVKALVLEAGYYISQMF</sequence>